<dbReference type="STRING" id="709323.GCA_001047135_01569"/>
<sequence length="196" mass="22876">MQKVTSYPKLNIQQLNFREHPRANGVNWQGHKIALATTKPNYGGVRYWFICPYCEKRKGALYQVGRAVICRVCAGLYYAGQDNKARRHTFTKIMALHDKQLNLINKLDPVLYNSYLGLGHLLACDLAYRMYITPKRPKGMHWTTYYKKMDEICSIGRQLSNLYELYGKRKEAHDKAIKAQWSEAIRVHGKKVYEKD</sequence>
<reference evidence="1" key="1">
    <citation type="journal article" date="2015" name="BMC Genomics">
        <title>Comparative genomics of Fructobacillus spp. and Leuconostoc spp. reveals niche-specific evolution of Fructobacillus spp.</title>
        <authorList>
            <person name="Endo A."/>
            <person name="Tanizawa Y."/>
            <person name="Tanaka N."/>
            <person name="Maeno S."/>
            <person name="Kumar H."/>
            <person name="Shiwa Y."/>
            <person name="Okada S."/>
            <person name="Yoshikawa H."/>
            <person name="Dicks L."/>
            <person name="Nakagawa J."/>
            <person name="Arita M."/>
        </authorList>
    </citation>
    <scope>NUCLEOTIDE SEQUENCE [LARGE SCALE GENOMIC DNA]</scope>
    <source>
        <strain evidence="1">F214-1</strain>
    </source>
</reference>
<dbReference type="RefSeq" id="WP_059394327.1">
    <property type="nucleotide sequence ID" value="NZ_DF968094.1"/>
</dbReference>
<dbReference type="EMBL" id="DF968094">
    <property type="protein sequence ID" value="GAP05005.1"/>
    <property type="molecule type" value="Genomic_DNA"/>
</dbReference>
<gene>
    <name evidence="1" type="ORF">FTRO_0170100</name>
</gene>
<evidence type="ECO:0000313" key="1">
    <source>
        <dbReference type="EMBL" id="GAP05005.1"/>
    </source>
</evidence>
<proteinExistence type="predicted"/>
<dbReference type="AlphaFoldDB" id="A0A3F3H218"/>
<dbReference type="Proteomes" id="UP000064514">
    <property type="component" value="Unassembled WGS sequence"/>
</dbReference>
<protein>
    <submittedName>
        <fullName evidence="1">Uncharacterized protein</fullName>
    </submittedName>
</protein>
<accession>A0A3F3H218</accession>
<organism evidence="1">
    <name type="scientific">Fructobacillus tropaeoli</name>
    <dbReference type="NCBI Taxonomy" id="709323"/>
    <lineage>
        <taxon>Bacteria</taxon>
        <taxon>Bacillati</taxon>
        <taxon>Bacillota</taxon>
        <taxon>Bacilli</taxon>
        <taxon>Lactobacillales</taxon>
        <taxon>Lactobacillaceae</taxon>
        <taxon>Fructobacillus</taxon>
    </lineage>
</organism>
<name>A0A3F3H218_9LACO</name>